<dbReference type="InterPro" id="IPR011054">
    <property type="entry name" value="Rudment_hybrid_motif"/>
</dbReference>
<dbReference type="Gene3D" id="2.40.50.100">
    <property type="match status" value="1"/>
</dbReference>
<feature type="domain" description="ATP-grasp" evidence="9">
    <location>
        <begin position="113"/>
        <end position="319"/>
    </location>
</feature>
<dbReference type="SMART" id="SM00878">
    <property type="entry name" value="Biotin_carb_C"/>
    <property type="match status" value="1"/>
</dbReference>
<keyword evidence="4 6" id="KW-0067">ATP-binding</keyword>
<protein>
    <submittedName>
        <fullName evidence="12 14">ClpP/crotonase</fullName>
    </submittedName>
</protein>
<proteinExistence type="predicted"/>
<dbReference type="PROSITE" id="PS50989">
    <property type="entry name" value="COA_CT_CTER"/>
    <property type="match status" value="1"/>
</dbReference>
<comment type="cofactor">
    <cofactor evidence="1">
        <name>biotin</name>
        <dbReference type="ChEBI" id="CHEBI:57586"/>
    </cofactor>
</comment>
<keyword evidence="5" id="KW-0092">Biotin</keyword>
<keyword evidence="3 6" id="KW-0547">Nucleotide-binding</keyword>
<dbReference type="SUPFAM" id="SSF52440">
    <property type="entry name" value="PreATP-grasp domain"/>
    <property type="match status" value="1"/>
</dbReference>
<evidence type="ECO:0000313" key="14">
    <source>
        <dbReference type="RefSeq" id="XP_033539014.1"/>
    </source>
</evidence>
<evidence type="ECO:0000313" key="12">
    <source>
        <dbReference type="EMBL" id="KAF1817383.1"/>
    </source>
</evidence>
<dbReference type="RefSeq" id="XP_033539014.1">
    <property type="nucleotide sequence ID" value="XM_033680506.1"/>
</dbReference>
<dbReference type="Pfam" id="PF00364">
    <property type="entry name" value="Biotin_lipoyl"/>
    <property type="match status" value="1"/>
</dbReference>
<dbReference type="GO" id="GO:0005524">
    <property type="term" value="F:ATP binding"/>
    <property type="evidence" value="ECO:0007669"/>
    <property type="project" value="UniProtKB-UniRule"/>
</dbReference>
<dbReference type="SUPFAM" id="SSF51230">
    <property type="entry name" value="Single hybrid motif"/>
    <property type="match status" value="1"/>
</dbReference>
<evidence type="ECO:0000259" key="8">
    <source>
        <dbReference type="PROSITE" id="PS50968"/>
    </source>
</evidence>
<feature type="coiled-coil region" evidence="7">
    <location>
        <begin position="1049"/>
        <end position="1076"/>
    </location>
</feature>
<keyword evidence="7" id="KW-0175">Coiled coil</keyword>
<dbReference type="PROSITE" id="PS50975">
    <property type="entry name" value="ATP_GRASP"/>
    <property type="match status" value="1"/>
</dbReference>
<reference evidence="12 14" key="1">
    <citation type="submission" date="2020-01" db="EMBL/GenBank/DDBJ databases">
        <authorList>
            <consortium name="DOE Joint Genome Institute"/>
            <person name="Haridas S."/>
            <person name="Albert R."/>
            <person name="Binder M."/>
            <person name="Bloem J."/>
            <person name="Labutti K."/>
            <person name="Salamov A."/>
            <person name="Andreopoulos B."/>
            <person name="Baker S.E."/>
            <person name="Barry K."/>
            <person name="Bills G."/>
            <person name="Bluhm B.H."/>
            <person name="Cannon C."/>
            <person name="Castanera R."/>
            <person name="Culley D.E."/>
            <person name="Daum C."/>
            <person name="Ezra D."/>
            <person name="Gonzalez J.B."/>
            <person name="Henrissat B."/>
            <person name="Kuo A."/>
            <person name="Liang C."/>
            <person name="Lipzen A."/>
            <person name="Lutzoni F."/>
            <person name="Magnuson J."/>
            <person name="Mondo S."/>
            <person name="Nolan M."/>
            <person name="Ohm R."/>
            <person name="Pangilinan J."/>
            <person name="Park H.-J."/>
            <person name="Ramirez L."/>
            <person name="Alfaro M."/>
            <person name="Sun H."/>
            <person name="Tritt A."/>
            <person name="Yoshinaga Y."/>
            <person name="Zwiers L.-H."/>
            <person name="Turgeon B.G."/>
            <person name="Goodwin S.B."/>
            <person name="Spatafora J.W."/>
            <person name="Crous P.W."/>
            <person name="Grigoriev I.V."/>
        </authorList>
    </citation>
    <scope>NUCLEOTIDE SEQUENCE</scope>
    <source>
        <strain evidence="12 14">CBS 781.70</strain>
    </source>
</reference>
<dbReference type="PROSITE" id="PS00188">
    <property type="entry name" value="BIOTIN"/>
    <property type="match status" value="1"/>
</dbReference>
<dbReference type="Pfam" id="PF02786">
    <property type="entry name" value="CPSase_L_D2"/>
    <property type="match status" value="1"/>
</dbReference>
<sequence length="1173" mass="126580">MSSSQPIKILIANRSEIACRLIRTYSLYSSIRTVALFTPSEKDATHVRLATTSVALPGEGPRAYLDAANIVNIAKKEGCWDAGLARLCEDEGIMFIGPSSEQLTQLGNKMSARSLAVDAGIPVLDGTKTVLDRGSSITDVLAFGKSLGPASKIILKAAAGGGGRGIRIIDDNTDEQAIRFAYEACQREAHASFGNGSLFAERYLHGAKHIEVQLLGDGTGAVCHFWERECSLQRRNQKVVEIAPSHSIMPRLRQAIIEAAVKLGKAVKLRSLATIEFLVDAATEDYYFMEGNPRIQVEHTITEQINGVDLVDLQLQVALGRTLADLYITREPPPPRLTSIQLRINAESFKQDGTAQPEAGTIRQGHFPTGAGVRVETALEGGRQYAVSPLFDSLLAKLIVTASSYESALRLARWAIDETRIVGCRTNQAFLMALLDIQTVQEGKSNILTIQENFEALYSATQQFEDALRAKGDRTSEEATTLKENAAKVERPAGSEELLAHVTGVVLSIKVSGGDKIIAGQELVVLEAMKMEHSVRSACNGVVAKVAVTQGQQVNAGDALLFTISDGDSSLNNTHDLAETENPEKLRPELMELNERKAFLRYAGREEDVAKRHANGYLTGRENLDLLVDKDSFIEYGDLVVAAQRKRYPMSHLIARTSGDGIIVGWAKMDSHPVAVVIGDYLVLAGTQGHFHHQKLDRIFQSIIDHPAPLVLYAEGGGGRPGDTDHLGTAGLKTPSFSLMGEIKARGIPSVTVANGYCFAGNAAFLGTCDIVIATRGGSKDAPLRKSTTIGMGGQAMIEGGGLGRFEHEHIGPVDVHMRSGGIDVLVDTEVEAAQIVRKIVALFTHPQLPPAESPCTSDPLRLRTAVPPLSSRRRAYDVRRVVNLLLDDDSFIEFCPEWGLSVLTGFGRINGHAVAIMASNSSSPLGGAIDVASGAKVNRLLRLLIRLGGMHLLSLCDTPGFMVGPDFERSAEAQGAGSTYRCFGDWFGNSQEFALLGGRVLGVVLRNGFGLGAQAMLGGGSLKNSMCVAWPSAVFGGMGIEGAVRLAYRKELESINDLEKRKKREQEMIDVMYSEGKAINMAMAAEIDSVIDPATTRKWLEQMIEVLPKRVPRTLRGPHEVKTRVVPVMMSKSAIFASRTAGESAGDGRGSDISKLGRVSGSRVMVQRFISL</sequence>
<evidence type="ECO:0000259" key="11">
    <source>
        <dbReference type="PROSITE" id="PS50989"/>
    </source>
</evidence>
<dbReference type="AlphaFoldDB" id="A0A6G1GH55"/>
<dbReference type="GO" id="GO:0016874">
    <property type="term" value="F:ligase activity"/>
    <property type="evidence" value="ECO:0007669"/>
    <property type="project" value="UniProtKB-KW"/>
</dbReference>
<feature type="domain" description="CoA carboxyltransferase C-terminal" evidence="11">
    <location>
        <begin position="862"/>
        <end position="1118"/>
    </location>
</feature>
<dbReference type="GeneID" id="54421076"/>
<accession>A0A6G1GH55</accession>
<dbReference type="SUPFAM" id="SSF52096">
    <property type="entry name" value="ClpP/crotonase"/>
    <property type="match status" value="2"/>
</dbReference>
<keyword evidence="13" id="KW-1185">Reference proteome</keyword>
<dbReference type="InterPro" id="IPR005479">
    <property type="entry name" value="CPAse_ATP-bd"/>
</dbReference>
<evidence type="ECO:0000259" key="10">
    <source>
        <dbReference type="PROSITE" id="PS50979"/>
    </source>
</evidence>
<dbReference type="InterPro" id="IPR005481">
    <property type="entry name" value="BC-like_N"/>
</dbReference>
<dbReference type="Gene3D" id="3.30.470.20">
    <property type="entry name" value="ATP-grasp fold, B domain"/>
    <property type="match status" value="1"/>
</dbReference>
<dbReference type="Gene3D" id="3.30.1490.20">
    <property type="entry name" value="ATP-grasp fold, A domain"/>
    <property type="match status" value="1"/>
</dbReference>
<keyword evidence="2" id="KW-0436">Ligase</keyword>
<feature type="domain" description="Lipoyl-binding" evidence="8">
    <location>
        <begin position="486"/>
        <end position="565"/>
    </location>
</feature>
<dbReference type="InterPro" id="IPR011053">
    <property type="entry name" value="Single_hybrid_motif"/>
</dbReference>
<evidence type="ECO:0000313" key="13">
    <source>
        <dbReference type="Proteomes" id="UP000504638"/>
    </source>
</evidence>
<dbReference type="Pfam" id="PF02785">
    <property type="entry name" value="Biotin_carb_C"/>
    <property type="match status" value="1"/>
</dbReference>
<dbReference type="InterPro" id="IPR005482">
    <property type="entry name" value="Biotin_COase_C"/>
</dbReference>
<dbReference type="PROSITE" id="PS50979">
    <property type="entry name" value="BC"/>
    <property type="match status" value="1"/>
</dbReference>
<dbReference type="Proteomes" id="UP000504638">
    <property type="component" value="Unplaced"/>
</dbReference>
<dbReference type="InterPro" id="IPR000089">
    <property type="entry name" value="Biotin_lipoyl"/>
</dbReference>
<name>A0A6G1GH55_9PEZI</name>
<dbReference type="GO" id="GO:0046872">
    <property type="term" value="F:metal ion binding"/>
    <property type="evidence" value="ECO:0007669"/>
    <property type="project" value="InterPro"/>
</dbReference>
<dbReference type="PANTHER" id="PTHR48095">
    <property type="entry name" value="PYRUVATE CARBOXYLASE SUBUNIT A"/>
    <property type="match status" value="1"/>
</dbReference>
<reference evidence="14" key="2">
    <citation type="submission" date="2020-04" db="EMBL/GenBank/DDBJ databases">
        <authorList>
            <consortium name="NCBI Genome Project"/>
        </authorList>
    </citation>
    <scope>NUCLEOTIDE SEQUENCE</scope>
    <source>
        <strain evidence="14">CBS 781.70</strain>
    </source>
</reference>
<dbReference type="InterPro" id="IPR013815">
    <property type="entry name" value="ATP_grasp_subdomain_1"/>
</dbReference>
<dbReference type="InterPro" id="IPR029045">
    <property type="entry name" value="ClpP/crotonase-like_dom_sf"/>
</dbReference>
<evidence type="ECO:0000256" key="1">
    <source>
        <dbReference type="ARBA" id="ARBA00001953"/>
    </source>
</evidence>
<organism evidence="12">
    <name type="scientific">Eremomyces bilateralis CBS 781.70</name>
    <dbReference type="NCBI Taxonomy" id="1392243"/>
    <lineage>
        <taxon>Eukaryota</taxon>
        <taxon>Fungi</taxon>
        <taxon>Dikarya</taxon>
        <taxon>Ascomycota</taxon>
        <taxon>Pezizomycotina</taxon>
        <taxon>Dothideomycetes</taxon>
        <taxon>Dothideomycetes incertae sedis</taxon>
        <taxon>Eremomycetales</taxon>
        <taxon>Eremomycetaceae</taxon>
        <taxon>Eremomyces</taxon>
    </lineage>
</organism>
<dbReference type="Gene3D" id="3.90.226.10">
    <property type="entry name" value="2-enoyl-CoA Hydratase, Chain A, domain 1"/>
    <property type="match status" value="2"/>
</dbReference>
<dbReference type="InterPro" id="IPR016185">
    <property type="entry name" value="PreATP-grasp_dom_sf"/>
</dbReference>
<dbReference type="InterPro" id="IPR001882">
    <property type="entry name" value="Biotin_BS"/>
</dbReference>
<evidence type="ECO:0000256" key="5">
    <source>
        <dbReference type="ARBA" id="ARBA00023267"/>
    </source>
</evidence>
<evidence type="ECO:0000259" key="9">
    <source>
        <dbReference type="PROSITE" id="PS50975"/>
    </source>
</evidence>
<dbReference type="PANTHER" id="PTHR48095:SF2">
    <property type="entry name" value="BIOTIN CARBOXYLASE, CHLOROPLASTIC"/>
    <property type="match status" value="1"/>
</dbReference>
<reference evidence="14" key="3">
    <citation type="submission" date="2025-04" db="UniProtKB">
        <authorList>
            <consortium name="RefSeq"/>
        </authorList>
    </citation>
    <scope>IDENTIFICATION</scope>
    <source>
        <strain evidence="14">CBS 781.70</strain>
    </source>
</reference>
<dbReference type="OrthoDB" id="196847at2759"/>
<dbReference type="SUPFAM" id="SSF56059">
    <property type="entry name" value="Glutathione synthetase ATP-binding domain-like"/>
    <property type="match status" value="1"/>
</dbReference>
<evidence type="ECO:0000256" key="7">
    <source>
        <dbReference type="SAM" id="Coils"/>
    </source>
</evidence>
<dbReference type="Gene3D" id="3.40.50.20">
    <property type="match status" value="1"/>
</dbReference>
<dbReference type="CDD" id="cd06850">
    <property type="entry name" value="biotinyl_domain"/>
    <property type="match status" value="1"/>
</dbReference>
<dbReference type="EMBL" id="ML975149">
    <property type="protein sequence ID" value="KAF1817383.1"/>
    <property type="molecule type" value="Genomic_DNA"/>
</dbReference>
<dbReference type="InterPro" id="IPR011764">
    <property type="entry name" value="Biotin_carboxylation_dom"/>
</dbReference>
<dbReference type="Pfam" id="PF01039">
    <property type="entry name" value="Carboxyl_trans"/>
    <property type="match status" value="2"/>
</dbReference>
<evidence type="ECO:0000256" key="3">
    <source>
        <dbReference type="ARBA" id="ARBA00022741"/>
    </source>
</evidence>
<gene>
    <name evidence="12 14" type="ORF">P152DRAFT_463554</name>
</gene>
<dbReference type="SUPFAM" id="SSF51246">
    <property type="entry name" value="Rudiment single hybrid motif"/>
    <property type="match status" value="1"/>
</dbReference>
<evidence type="ECO:0000256" key="2">
    <source>
        <dbReference type="ARBA" id="ARBA00022598"/>
    </source>
</evidence>
<dbReference type="InterPro" id="IPR034733">
    <property type="entry name" value="AcCoA_carboxyl_beta"/>
</dbReference>
<dbReference type="InterPro" id="IPR051602">
    <property type="entry name" value="ACC_Biotin_Carboxylase"/>
</dbReference>
<dbReference type="PROSITE" id="PS50968">
    <property type="entry name" value="BIOTINYL_LIPOYL"/>
    <property type="match status" value="1"/>
</dbReference>
<dbReference type="Pfam" id="PF00289">
    <property type="entry name" value="Biotin_carb_N"/>
    <property type="match status" value="1"/>
</dbReference>
<feature type="domain" description="Biotin carboxylation" evidence="10">
    <location>
        <begin position="5"/>
        <end position="455"/>
    </location>
</feature>
<evidence type="ECO:0000256" key="4">
    <source>
        <dbReference type="ARBA" id="ARBA00022840"/>
    </source>
</evidence>
<dbReference type="InterPro" id="IPR011761">
    <property type="entry name" value="ATP-grasp"/>
</dbReference>
<evidence type="ECO:0000256" key="6">
    <source>
        <dbReference type="PROSITE-ProRule" id="PRU00409"/>
    </source>
</evidence>
<dbReference type="InterPro" id="IPR011763">
    <property type="entry name" value="COA_CT_C"/>
</dbReference>